<keyword evidence="2" id="KW-1185">Reference proteome</keyword>
<organism evidence="1 2">
    <name type="scientific">Psychrosphaera ytuae</name>
    <dbReference type="NCBI Taxonomy" id="2820710"/>
    <lineage>
        <taxon>Bacteria</taxon>
        <taxon>Pseudomonadati</taxon>
        <taxon>Pseudomonadota</taxon>
        <taxon>Gammaproteobacteria</taxon>
        <taxon>Alteromonadales</taxon>
        <taxon>Pseudoalteromonadaceae</taxon>
        <taxon>Psychrosphaera</taxon>
    </lineage>
</organism>
<dbReference type="InterPro" id="IPR024409">
    <property type="entry name" value="DUF3833"/>
</dbReference>
<dbReference type="KEGG" id="psym:J1N51_08800"/>
<name>A0A975DE73_9GAMM</name>
<dbReference type="EMBL" id="CP072110">
    <property type="protein sequence ID" value="QTH65344.1"/>
    <property type="molecule type" value="Genomic_DNA"/>
</dbReference>
<reference evidence="1" key="1">
    <citation type="submission" date="2021-03" db="EMBL/GenBank/DDBJ databases">
        <title>Description of Psychrosphaera ytuae sp. nov. isolated from deep sea sediment of South China Sea.</title>
        <authorList>
            <person name="Zhang J."/>
            <person name="Xu X.-D."/>
        </authorList>
    </citation>
    <scope>NUCLEOTIDE SEQUENCE</scope>
    <source>
        <strain evidence="1">MTZ26</strain>
    </source>
</reference>
<proteinExistence type="predicted"/>
<sequence>MALLTGCSTNVEEYEGTTPKFELDSYFNGDVVAWGMVQDYTDKVTRRFCVEMTGTWQQGKTPGERTGELDEMFYYADGEVDQRIWQLVKSPSGQYSGTAADVTGQAKGEAIGFGFQWQYTLNLNLDGSNYSFFLDDWMYQLDEYRMMNRTKMKKFGITVAEITIFFDKQTPLRSCDKPT</sequence>
<protein>
    <submittedName>
        <fullName evidence="1">DUF3833 domain-containing protein</fullName>
    </submittedName>
</protein>
<dbReference type="AlphaFoldDB" id="A0A975DE73"/>
<evidence type="ECO:0000313" key="2">
    <source>
        <dbReference type="Proteomes" id="UP000682739"/>
    </source>
</evidence>
<evidence type="ECO:0000313" key="1">
    <source>
        <dbReference type="EMBL" id="QTH65344.1"/>
    </source>
</evidence>
<accession>A0A975DE73</accession>
<gene>
    <name evidence="1" type="ORF">J1N51_08800</name>
</gene>
<dbReference type="Proteomes" id="UP000682739">
    <property type="component" value="Chromosome"/>
</dbReference>
<dbReference type="Pfam" id="PF12915">
    <property type="entry name" value="DUF3833"/>
    <property type="match status" value="1"/>
</dbReference>